<dbReference type="CDD" id="cd00158">
    <property type="entry name" value="RHOD"/>
    <property type="match status" value="1"/>
</dbReference>
<dbReference type="Gene3D" id="3.40.250.10">
    <property type="entry name" value="Rhodanese-like domain"/>
    <property type="match status" value="1"/>
</dbReference>
<dbReference type="Proteomes" id="UP000250088">
    <property type="component" value="Chromosome"/>
</dbReference>
<dbReference type="RefSeq" id="WP_086887749.1">
    <property type="nucleotide sequence ID" value="NZ_CP019893.1"/>
</dbReference>
<dbReference type="PROSITE" id="PS50206">
    <property type="entry name" value="RHODANESE_3"/>
    <property type="match status" value="1"/>
</dbReference>
<dbReference type="OrthoDB" id="3168at2157"/>
<feature type="domain" description="Rhodanese" evidence="1">
    <location>
        <begin position="15"/>
        <end position="107"/>
    </location>
</feature>
<reference evidence="3" key="1">
    <citation type="submission" date="2017-02" db="EMBL/GenBank/DDBJ databases">
        <title>Natronthermophilus aegyptiacus gen. nov.,sp. nov., an aerobic, extremely halophilic alkalithermophilic archaeon isolated from the athalassohaline Wadi An Natrun, Egypt.</title>
        <authorList>
            <person name="Zhao B."/>
        </authorList>
    </citation>
    <scope>NUCLEOTIDE SEQUENCE [LARGE SCALE GENOMIC DNA]</scope>
    <source>
        <strain evidence="3">JW/NM-HA 15</strain>
    </source>
</reference>
<evidence type="ECO:0000313" key="3">
    <source>
        <dbReference type="Proteomes" id="UP000250088"/>
    </source>
</evidence>
<dbReference type="PANTHER" id="PTHR43031:SF1">
    <property type="entry name" value="PYRIDINE NUCLEOTIDE-DISULPHIDE OXIDOREDUCTASE"/>
    <property type="match status" value="1"/>
</dbReference>
<keyword evidence="3" id="KW-1185">Reference proteome</keyword>
<organism evidence="2 3">
    <name type="scientific">Natrarchaeobaculum aegyptiacum</name>
    <dbReference type="NCBI Taxonomy" id="745377"/>
    <lineage>
        <taxon>Archaea</taxon>
        <taxon>Methanobacteriati</taxon>
        <taxon>Methanobacteriota</taxon>
        <taxon>Stenosarchaea group</taxon>
        <taxon>Halobacteria</taxon>
        <taxon>Halobacteriales</taxon>
        <taxon>Natrialbaceae</taxon>
        <taxon>Natrarchaeobaculum</taxon>
    </lineage>
</organism>
<dbReference type="PANTHER" id="PTHR43031">
    <property type="entry name" value="FAD-DEPENDENT OXIDOREDUCTASE"/>
    <property type="match status" value="1"/>
</dbReference>
<dbReference type="SMART" id="SM00450">
    <property type="entry name" value="RHOD"/>
    <property type="match status" value="1"/>
</dbReference>
<protein>
    <submittedName>
        <fullName evidence="2">Thiosulfate sulfurtransferase</fullName>
    </submittedName>
</protein>
<dbReference type="SUPFAM" id="SSF52821">
    <property type="entry name" value="Rhodanese/Cell cycle control phosphatase"/>
    <property type="match status" value="1"/>
</dbReference>
<proteinExistence type="predicted"/>
<dbReference type="InterPro" id="IPR050229">
    <property type="entry name" value="GlpE_sulfurtransferase"/>
</dbReference>
<evidence type="ECO:0000313" key="2">
    <source>
        <dbReference type="EMBL" id="ARS89371.1"/>
    </source>
</evidence>
<keyword evidence="2" id="KW-0808">Transferase</keyword>
<dbReference type="KEGG" id="naj:B1756_06155"/>
<dbReference type="InterPro" id="IPR001763">
    <property type="entry name" value="Rhodanese-like_dom"/>
</dbReference>
<accession>A0A2Z2HQH9</accession>
<dbReference type="GO" id="GO:0016740">
    <property type="term" value="F:transferase activity"/>
    <property type="evidence" value="ECO:0007669"/>
    <property type="project" value="UniProtKB-KW"/>
</dbReference>
<dbReference type="Pfam" id="PF00581">
    <property type="entry name" value="Rhodanese"/>
    <property type="match status" value="1"/>
</dbReference>
<evidence type="ECO:0000259" key="1">
    <source>
        <dbReference type="PROSITE" id="PS50206"/>
    </source>
</evidence>
<name>A0A2Z2HQH9_9EURY</name>
<dbReference type="InterPro" id="IPR036873">
    <property type="entry name" value="Rhodanese-like_dom_sf"/>
</dbReference>
<dbReference type="GeneID" id="32893643"/>
<dbReference type="EMBL" id="CP019893">
    <property type="protein sequence ID" value="ARS89371.1"/>
    <property type="molecule type" value="Genomic_DNA"/>
</dbReference>
<sequence>MSKISPPELEARLEGEDPPYVLDIRPRAGYQREHVPGSHNVPVYGDLRSGDDADLRAAIEDVPNGKEVVTVCKAGIVARKATAVLEEEGYEATTLAGGMRRWRGYQNGSLGYRIRSALTGLLP</sequence>
<dbReference type="AlphaFoldDB" id="A0A2Z2HQH9"/>
<gene>
    <name evidence="2" type="ORF">B1756_06155</name>
</gene>